<dbReference type="InterPro" id="IPR005111">
    <property type="entry name" value="MoeA_C_domain_IV"/>
</dbReference>
<dbReference type="Pfam" id="PF03454">
    <property type="entry name" value="MoeA_C"/>
    <property type="match status" value="1"/>
</dbReference>
<dbReference type="GO" id="GO:0006777">
    <property type="term" value="P:Mo-molybdopterin cofactor biosynthetic process"/>
    <property type="evidence" value="ECO:0007669"/>
    <property type="project" value="UniProtKB-KW"/>
</dbReference>
<evidence type="ECO:0000259" key="10">
    <source>
        <dbReference type="SMART" id="SM00852"/>
    </source>
</evidence>
<protein>
    <recommendedName>
        <fullName evidence="3">molybdopterin molybdotransferase</fullName>
        <ecNumber evidence="3">2.10.1.1</ecNumber>
    </recommendedName>
</protein>
<evidence type="ECO:0000256" key="1">
    <source>
        <dbReference type="ARBA" id="ARBA00001946"/>
    </source>
</evidence>
<dbReference type="FunFam" id="3.40.980.10:FF:000004">
    <property type="entry name" value="Molybdopterin molybdenumtransferase"/>
    <property type="match status" value="1"/>
</dbReference>
<comment type="pathway">
    <text evidence="2">Cofactor biosynthesis; molybdopterin biosynthesis.</text>
</comment>
<accession>A0A381Z264</accession>
<evidence type="ECO:0000256" key="2">
    <source>
        <dbReference type="ARBA" id="ARBA00005046"/>
    </source>
</evidence>
<dbReference type="InterPro" id="IPR036425">
    <property type="entry name" value="MoaB/Mog-like_dom_sf"/>
</dbReference>
<dbReference type="Pfam" id="PF00994">
    <property type="entry name" value="MoCF_biosynth"/>
    <property type="match status" value="1"/>
</dbReference>
<dbReference type="PANTHER" id="PTHR10192">
    <property type="entry name" value="MOLYBDOPTERIN BIOSYNTHESIS PROTEIN"/>
    <property type="match status" value="1"/>
</dbReference>
<evidence type="ECO:0000256" key="8">
    <source>
        <dbReference type="ARBA" id="ARBA00023150"/>
    </source>
</evidence>
<comment type="cofactor">
    <cofactor evidence="1">
        <name>Mg(2+)</name>
        <dbReference type="ChEBI" id="CHEBI:18420"/>
    </cofactor>
</comment>
<gene>
    <name evidence="11" type="ORF">METZ01_LOCUS136144</name>
</gene>
<dbReference type="Gene3D" id="2.40.340.10">
    <property type="entry name" value="MoeA, C-terminal, domain IV"/>
    <property type="match status" value="1"/>
</dbReference>
<dbReference type="InterPro" id="IPR038987">
    <property type="entry name" value="MoeA-like"/>
</dbReference>
<dbReference type="Gene3D" id="3.40.980.10">
    <property type="entry name" value="MoaB/Mog-like domain"/>
    <property type="match status" value="1"/>
</dbReference>
<evidence type="ECO:0000256" key="4">
    <source>
        <dbReference type="ARBA" id="ARBA00022505"/>
    </source>
</evidence>
<comment type="catalytic activity">
    <reaction evidence="9">
        <text>adenylyl-molybdopterin + molybdate = Mo-molybdopterin + AMP + H(+)</text>
        <dbReference type="Rhea" id="RHEA:35047"/>
        <dbReference type="ChEBI" id="CHEBI:15378"/>
        <dbReference type="ChEBI" id="CHEBI:36264"/>
        <dbReference type="ChEBI" id="CHEBI:62727"/>
        <dbReference type="ChEBI" id="CHEBI:71302"/>
        <dbReference type="ChEBI" id="CHEBI:456215"/>
        <dbReference type="EC" id="2.10.1.1"/>
    </reaction>
</comment>
<sequence length="238" mass="25809">KVTVFKRPVGGVMSTGDELVEGSSQLKPGQIRDSNRHSIKALLEEIGAEIIDLGLVPDDEKAIESALLSAVEKCDAVVTSGGVSMGDFDYVKVVLDRLGEMKWMQVAIKPAKPLAFGLLNGVPIFGLPGNPVSAMVSFELFMRPALLKMMGYEQIWRPRIKAKATTPLKRRKDGKVHFARVTLTRKGDSYEVSFLEGQGSHQLAAMANAQGLAVLPDGEGVEKGDFVDVMQLTEPEID</sequence>
<keyword evidence="4" id="KW-0500">Molybdenum</keyword>
<dbReference type="PANTHER" id="PTHR10192:SF5">
    <property type="entry name" value="GEPHYRIN"/>
    <property type="match status" value="1"/>
</dbReference>
<dbReference type="AlphaFoldDB" id="A0A381Z264"/>
<dbReference type="SMART" id="SM00852">
    <property type="entry name" value="MoCF_biosynth"/>
    <property type="match status" value="1"/>
</dbReference>
<keyword evidence="7" id="KW-0460">Magnesium</keyword>
<name>A0A381Z264_9ZZZZ</name>
<dbReference type="GO" id="GO:0005829">
    <property type="term" value="C:cytosol"/>
    <property type="evidence" value="ECO:0007669"/>
    <property type="project" value="TreeGrafter"/>
</dbReference>
<feature type="domain" description="MoaB/Mog" evidence="10">
    <location>
        <begin position="11"/>
        <end position="148"/>
    </location>
</feature>
<dbReference type="SUPFAM" id="SSF53218">
    <property type="entry name" value="Molybdenum cofactor biosynthesis proteins"/>
    <property type="match status" value="1"/>
</dbReference>
<dbReference type="GO" id="GO:0046872">
    <property type="term" value="F:metal ion binding"/>
    <property type="evidence" value="ECO:0007669"/>
    <property type="project" value="UniProtKB-KW"/>
</dbReference>
<evidence type="ECO:0000256" key="9">
    <source>
        <dbReference type="ARBA" id="ARBA00047317"/>
    </source>
</evidence>
<proteinExistence type="predicted"/>
<dbReference type="InterPro" id="IPR036688">
    <property type="entry name" value="MoeA_C_domain_IV_sf"/>
</dbReference>
<dbReference type="GO" id="GO:0061599">
    <property type="term" value="F:molybdopterin molybdotransferase activity"/>
    <property type="evidence" value="ECO:0007669"/>
    <property type="project" value="UniProtKB-EC"/>
</dbReference>
<keyword evidence="8" id="KW-0501">Molybdenum cofactor biosynthesis</keyword>
<evidence type="ECO:0000313" key="11">
    <source>
        <dbReference type="EMBL" id="SVA83290.1"/>
    </source>
</evidence>
<dbReference type="NCBIfam" id="TIGR00177">
    <property type="entry name" value="molyb_syn"/>
    <property type="match status" value="1"/>
</dbReference>
<evidence type="ECO:0000256" key="7">
    <source>
        <dbReference type="ARBA" id="ARBA00022842"/>
    </source>
</evidence>
<keyword evidence="5" id="KW-0808">Transferase</keyword>
<dbReference type="CDD" id="cd00887">
    <property type="entry name" value="MoeA"/>
    <property type="match status" value="1"/>
</dbReference>
<dbReference type="SUPFAM" id="SSF63867">
    <property type="entry name" value="MoeA C-terminal domain-like"/>
    <property type="match status" value="1"/>
</dbReference>
<organism evidence="11">
    <name type="scientific">marine metagenome</name>
    <dbReference type="NCBI Taxonomy" id="408172"/>
    <lineage>
        <taxon>unclassified sequences</taxon>
        <taxon>metagenomes</taxon>
        <taxon>ecological metagenomes</taxon>
    </lineage>
</organism>
<feature type="non-terminal residue" evidence="11">
    <location>
        <position position="1"/>
    </location>
</feature>
<evidence type="ECO:0000256" key="6">
    <source>
        <dbReference type="ARBA" id="ARBA00022723"/>
    </source>
</evidence>
<dbReference type="InterPro" id="IPR001453">
    <property type="entry name" value="MoaB/Mog_dom"/>
</dbReference>
<dbReference type="EC" id="2.10.1.1" evidence="3"/>
<evidence type="ECO:0000256" key="5">
    <source>
        <dbReference type="ARBA" id="ARBA00022679"/>
    </source>
</evidence>
<evidence type="ECO:0000256" key="3">
    <source>
        <dbReference type="ARBA" id="ARBA00013269"/>
    </source>
</evidence>
<reference evidence="11" key="1">
    <citation type="submission" date="2018-05" db="EMBL/GenBank/DDBJ databases">
        <authorList>
            <person name="Lanie J.A."/>
            <person name="Ng W.-L."/>
            <person name="Kazmierczak K.M."/>
            <person name="Andrzejewski T.M."/>
            <person name="Davidsen T.M."/>
            <person name="Wayne K.J."/>
            <person name="Tettelin H."/>
            <person name="Glass J.I."/>
            <person name="Rusch D."/>
            <person name="Podicherti R."/>
            <person name="Tsui H.-C.T."/>
            <person name="Winkler M.E."/>
        </authorList>
    </citation>
    <scope>NUCLEOTIDE SEQUENCE</scope>
</reference>
<dbReference type="EMBL" id="UINC01019649">
    <property type="protein sequence ID" value="SVA83290.1"/>
    <property type="molecule type" value="Genomic_DNA"/>
</dbReference>
<keyword evidence="6" id="KW-0479">Metal-binding</keyword>